<sequence>MSEKAAGAVEDTCFWKCGDTAPGHEHYTVIVRENGKLLGRLAPGGRTTTRKIRASLLSKATATRIAGEINGDDDAGADLSAKVAKF</sequence>
<evidence type="ECO:0000313" key="2">
    <source>
        <dbReference type="Proteomes" id="UP001217325"/>
    </source>
</evidence>
<gene>
    <name evidence="1" type="ORF">PXH69_33900</name>
</gene>
<accession>A0AAW6LUV6</accession>
<proteinExistence type="predicted"/>
<comment type="caution">
    <text evidence="1">The sequence shown here is derived from an EMBL/GenBank/DDBJ whole genome shotgun (WGS) entry which is preliminary data.</text>
</comment>
<organism evidence="1 2">
    <name type="scientific">Rhodococcus qingshengii</name>
    <dbReference type="NCBI Taxonomy" id="334542"/>
    <lineage>
        <taxon>Bacteria</taxon>
        <taxon>Bacillati</taxon>
        <taxon>Actinomycetota</taxon>
        <taxon>Actinomycetes</taxon>
        <taxon>Mycobacteriales</taxon>
        <taxon>Nocardiaceae</taxon>
        <taxon>Rhodococcus</taxon>
        <taxon>Rhodococcus erythropolis group</taxon>
    </lineage>
</organism>
<dbReference type="EMBL" id="JARDXE010000039">
    <property type="protein sequence ID" value="MDE8649961.1"/>
    <property type="molecule type" value="Genomic_DNA"/>
</dbReference>
<dbReference type="Proteomes" id="UP001217325">
    <property type="component" value="Unassembled WGS sequence"/>
</dbReference>
<evidence type="ECO:0008006" key="3">
    <source>
        <dbReference type="Google" id="ProtNLM"/>
    </source>
</evidence>
<dbReference type="AlphaFoldDB" id="A0AAW6LUV6"/>
<reference evidence="1" key="1">
    <citation type="submission" date="2023-02" db="EMBL/GenBank/DDBJ databases">
        <title>A novel hydrolase synthesized by Rhodococcus erythropolis HQ is responsible for the detoxification of Zearalenone.</title>
        <authorList>
            <person name="Hu J."/>
            <person name="Xu J."/>
        </authorList>
    </citation>
    <scope>NUCLEOTIDE SEQUENCE</scope>
    <source>
        <strain evidence="1">HQ</strain>
    </source>
</reference>
<protein>
    <recommendedName>
        <fullName evidence="3">DUF1508 domain-containing protein</fullName>
    </recommendedName>
</protein>
<dbReference type="RefSeq" id="WP_275233113.1">
    <property type="nucleotide sequence ID" value="NZ_JARDXE010000039.1"/>
</dbReference>
<name>A0AAW6LUV6_RHOSG</name>
<evidence type="ECO:0000313" key="1">
    <source>
        <dbReference type="EMBL" id="MDE8649961.1"/>
    </source>
</evidence>